<dbReference type="GO" id="GO:0005874">
    <property type="term" value="C:microtubule"/>
    <property type="evidence" value="ECO:0007669"/>
    <property type="project" value="TreeGrafter"/>
</dbReference>
<dbReference type="GO" id="GO:0000266">
    <property type="term" value="P:mitochondrial fission"/>
    <property type="evidence" value="ECO:0007669"/>
    <property type="project" value="TreeGrafter"/>
</dbReference>
<dbReference type="InterPro" id="IPR022812">
    <property type="entry name" value="Dynamin"/>
</dbReference>
<dbReference type="PRINTS" id="PR00195">
    <property type="entry name" value="DYNAMIN"/>
</dbReference>
<dbReference type="FunFam" id="3.40.50.300:FF:001853">
    <property type="entry name" value="Dynamin family protein"/>
    <property type="match status" value="1"/>
</dbReference>
<dbReference type="SMART" id="SM00302">
    <property type="entry name" value="GED"/>
    <property type="match status" value="1"/>
</dbReference>
<accession>A0A0A1U3V3</accession>
<dbReference type="InterPro" id="IPR001401">
    <property type="entry name" value="Dynamin_GTPase"/>
</dbReference>
<evidence type="ECO:0000313" key="7">
    <source>
        <dbReference type="EMBL" id="ELP86284.1"/>
    </source>
</evidence>
<dbReference type="PROSITE" id="PS00410">
    <property type="entry name" value="G_DYNAMIN_1"/>
    <property type="match status" value="1"/>
</dbReference>
<feature type="compositionally biased region" description="Low complexity" evidence="4">
    <location>
        <begin position="540"/>
        <end position="554"/>
    </location>
</feature>
<dbReference type="Gene3D" id="1.20.120.1240">
    <property type="entry name" value="Dynamin, middle domain"/>
    <property type="match status" value="1"/>
</dbReference>
<dbReference type="Pfam" id="PF02212">
    <property type="entry name" value="GED"/>
    <property type="match status" value="1"/>
</dbReference>
<keyword evidence="1 3" id="KW-0547">Nucleotide-binding</keyword>
<dbReference type="InterPro" id="IPR027417">
    <property type="entry name" value="P-loop_NTPase"/>
</dbReference>
<dbReference type="PROSITE" id="PS51718">
    <property type="entry name" value="G_DYNAMIN_2"/>
    <property type="match status" value="1"/>
</dbReference>
<dbReference type="CDD" id="cd08771">
    <property type="entry name" value="DLP_1"/>
    <property type="match status" value="1"/>
</dbReference>
<dbReference type="GO" id="GO:0005525">
    <property type="term" value="F:GTP binding"/>
    <property type="evidence" value="ECO:0007669"/>
    <property type="project" value="UniProtKB-KW"/>
</dbReference>
<dbReference type="AlphaFoldDB" id="A0A0A1U3V3"/>
<reference evidence="7 8" key="1">
    <citation type="submission" date="2012-10" db="EMBL/GenBank/DDBJ databases">
        <authorList>
            <person name="Zafar N."/>
            <person name="Inman J."/>
            <person name="Hall N."/>
            <person name="Lorenzi H."/>
            <person name="Caler E."/>
        </authorList>
    </citation>
    <scope>NUCLEOTIDE SEQUENCE [LARGE SCALE GENOMIC DNA]</scope>
    <source>
        <strain evidence="7 8">IP1</strain>
    </source>
</reference>
<dbReference type="GO" id="GO:0005737">
    <property type="term" value="C:cytoplasm"/>
    <property type="evidence" value="ECO:0007669"/>
    <property type="project" value="TreeGrafter"/>
</dbReference>
<dbReference type="GO" id="GO:0048312">
    <property type="term" value="P:intracellular distribution of mitochondria"/>
    <property type="evidence" value="ECO:0007669"/>
    <property type="project" value="TreeGrafter"/>
</dbReference>
<dbReference type="RefSeq" id="XP_004185630.1">
    <property type="nucleotide sequence ID" value="XM_004185582.1"/>
</dbReference>
<dbReference type="EMBL" id="KB207005">
    <property type="protein sequence ID" value="ELP86284.1"/>
    <property type="molecule type" value="Genomic_DNA"/>
</dbReference>
<dbReference type="PANTHER" id="PTHR11566">
    <property type="entry name" value="DYNAMIN"/>
    <property type="match status" value="1"/>
</dbReference>
<dbReference type="VEuPathDB" id="AmoebaDB:EIN_114780"/>
<dbReference type="GO" id="GO:0003924">
    <property type="term" value="F:GTPase activity"/>
    <property type="evidence" value="ECO:0007669"/>
    <property type="project" value="InterPro"/>
</dbReference>
<evidence type="ECO:0000256" key="4">
    <source>
        <dbReference type="SAM" id="MobiDB-lite"/>
    </source>
</evidence>
<dbReference type="GO" id="GO:0006909">
    <property type="term" value="P:phagocytosis"/>
    <property type="evidence" value="ECO:0007669"/>
    <property type="project" value="TreeGrafter"/>
</dbReference>
<dbReference type="Proteomes" id="UP000014680">
    <property type="component" value="Unassembled WGS sequence"/>
</dbReference>
<dbReference type="InterPro" id="IPR020850">
    <property type="entry name" value="GED_dom"/>
</dbReference>
<organism evidence="7 8">
    <name type="scientific">Entamoeba invadens IP1</name>
    <dbReference type="NCBI Taxonomy" id="370355"/>
    <lineage>
        <taxon>Eukaryota</taxon>
        <taxon>Amoebozoa</taxon>
        <taxon>Evosea</taxon>
        <taxon>Archamoebae</taxon>
        <taxon>Mastigamoebida</taxon>
        <taxon>Entamoebidae</taxon>
        <taxon>Entamoeba</taxon>
    </lineage>
</organism>
<dbReference type="SUPFAM" id="SSF52540">
    <property type="entry name" value="P-loop containing nucleoside triphosphate hydrolases"/>
    <property type="match status" value="1"/>
</dbReference>
<dbReference type="Pfam" id="PF00350">
    <property type="entry name" value="Dynamin_N"/>
    <property type="match status" value="1"/>
</dbReference>
<evidence type="ECO:0000259" key="5">
    <source>
        <dbReference type="PROSITE" id="PS51388"/>
    </source>
</evidence>
<proteinExistence type="inferred from homology"/>
<dbReference type="InterPro" id="IPR019762">
    <property type="entry name" value="Dynamin_GTPase_CS"/>
</dbReference>
<feature type="domain" description="GED" evidence="5">
    <location>
        <begin position="575"/>
        <end position="666"/>
    </location>
</feature>
<dbReference type="InterPro" id="IPR000375">
    <property type="entry name" value="Dynamin_stalk"/>
</dbReference>
<keyword evidence="2 3" id="KW-0342">GTP-binding</keyword>
<comment type="similarity">
    <text evidence="3">Belongs to the TRAFAC class dynamin-like GTPase superfamily. Dynamin/Fzo/YdjA family.</text>
</comment>
<evidence type="ECO:0000259" key="6">
    <source>
        <dbReference type="PROSITE" id="PS51718"/>
    </source>
</evidence>
<dbReference type="PANTHER" id="PTHR11566:SF21">
    <property type="entry name" value="DYNAMIN RELATED PROTEIN 1, ISOFORM A"/>
    <property type="match status" value="1"/>
</dbReference>
<evidence type="ECO:0000256" key="2">
    <source>
        <dbReference type="ARBA" id="ARBA00023134"/>
    </source>
</evidence>
<dbReference type="OMA" id="IQRRKEC"/>
<feature type="domain" description="Dynamin-type G" evidence="6">
    <location>
        <begin position="23"/>
        <end position="290"/>
    </location>
</feature>
<dbReference type="GO" id="GO:0016559">
    <property type="term" value="P:peroxisome fission"/>
    <property type="evidence" value="ECO:0007669"/>
    <property type="project" value="TreeGrafter"/>
</dbReference>
<dbReference type="SMR" id="A0A0A1U3V3"/>
<dbReference type="Pfam" id="PF01031">
    <property type="entry name" value="Dynamin_M"/>
    <property type="match status" value="1"/>
</dbReference>
<dbReference type="SMART" id="SM00053">
    <property type="entry name" value="DYNc"/>
    <property type="match status" value="1"/>
</dbReference>
<dbReference type="KEGG" id="eiv:EIN_114780"/>
<keyword evidence="8" id="KW-1185">Reference proteome</keyword>
<evidence type="ECO:0000256" key="3">
    <source>
        <dbReference type="RuleBase" id="RU003932"/>
    </source>
</evidence>
<dbReference type="InterPro" id="IPR003130">
    <property type="entry name" value="GED"/>
</dbReference>
<name>A0A0A1U3V3_ENTIV</name>
<dbReference type="InterPro" id="IPR030381">
    <property type="entry name" value="G_DYNAMIN_dom"/>
</dbReference>
<dbReference type="PROSITE" id="PS51388">
    <property type="entry name" value="GED"/>
    <property type="match status" value="1"/>
</dbReference>
<evidence type="ECO:0000313" key="8">
    <source>
        <dbReference type="Proteomes" id="UP000014680"/>
    </source>
</evidence>
<gene>
    <name evidence="7" type="ORF">EIN_114780</name>
</gene>
<dbReference type="Gene3D" id="3.40.50.300">
    <property type="entry name" value="P-loop containing nucleotide triphosphate hydrolases"/>
    <property type="match status" value="1"/>
</dbReference>
<feature type="region of interest" description="Disordered" evidence="4">
    <location>
        <begin position="524"/>
        <end position="562"/>
    </location>
</feature>
<dbReference type="GO" id="GO:0016020">
    <property type="term" value="C:membrane"/>
    <property type="evidence" value="ECO:0007669"/>
    <property type="project" value="TreeGrafter"/>
</dbReference>
<sequence length="666" mass="74853">MQRLIPIINSLQDVFTAAGLPNTLPLPQIVVVGSQSSGKSSVLEHVVGKDFLPRGSGIVTRRPLIVQCVRTDVPKEYGLFEHQGDKQYFDFNAIRDEITAETQRTCPGRNVSPTPIRLRIVSPNVVDLTLVDLPGLVKVTVVGQSNEIVKNLRDMVYQYAAPENALILAVTAGNVDIANSDALNVAKEVDPDGERTIGVLTKLDLEDKGTNSMDVLMGRVYPLKLGYIGVVNRSQQDINNGMDVQTSLKNEKKFFEDHPVYCSIADRMGTEYMVNRLNLLLLQHIQKCLPGLRQQINEAYEKARNRYDEIKPDDDNVLSVSLQQIMKFSTAFSNALNGNNTDFKTHELAGGAKIFSVFESQFSPNIDGQNILAGIRDIDILTAIKNASGTRPCLYVPQTAFENLIAKQVRNFEGSCHQCVDTVYSELKSIVSKTAKENVEKYDRFREALIQATTEVMNEYMTQTHRMVQDLIDIEADYVNTSHPDFDTTKVLKEADEAMKTPEDAVVDSSKQEVYVEVTAQPRQGEVKKQSHFANKLSNAPQQKQSANPKQQQQTVAQTSSIRVDHTNQREMREIGLIRNLCRDYLLIVKKSMKDLVPKSIIHFLVFKTRDSVQKELIKKLYNETLLQDLLAENPALVNERKVVKQNLDALKQALEIINNVRDKCF</sequence>
<dbReference type="GO" id="GO:0008017">
    <property type="term" value="F:microtubule binding"/>
    <property type="evidence" value="ECO:0007669"/>
    <property type="project" value="TreeGrafter"/>
</dbReference>
<evidence type="ECO:0000256" key="1">
    <source>
        <dbReference type="ARBA" id="ARBA00022741"/>
    </source>
</evidence>
<dbReference type="OrthoDB" id="5061070at2759"/>
<dbReference type="GeneID" id="14885231"/>
<dbReference type="InterPro" id="IPR045063">
    <property type="entry name" value="Dynamin_N"/>
</dbReference>
<protein>
    <submittedName>
        <fullName evidence="7">Dynamin, putative</fullName>
    </submittedName>
</protein>